<evidence type="ECO:0000256" key="1">
    <source>
        <dbReference type="ARBA" id="ARBA00004567"/>
    </source>
</evidence>
<evidence type="ECO:0000256" key="2">
    <source>
        <dbReference type="ARBA" id="ARBA00011056"/>
    </source>
</evidence>
<evidence type="ECO:0000256" key="4">
    <source>
        <dbReference type="ARBA" id="ARBA00022816"/>
    </source>
</evidence>
<dbReference type="GO" id="GO:0005737">
    <property type="term" value="C:cytoplasm"/>
    <property type="evidence" value="ECO:0007669"/>
    <property type="project" value="TreeGrafter"/>
</dbReference>
<evidence type="ECO:0000256" key="10">
    <source>
        <dbReference type="ARBA" id="ARBA00029983"/>
    </source>
</evidence>
<dbReference type="AlphaFoldDB" id="A0A068V072"/>
<gene>
    <name evidence="12" type="ORF">GSCOC_T00038133001</name>
</gene>
<dbReference type="FunCoup" id="A0A068V072">
    <property type="interactions" value="1522"/>
</dbReference>
<dbReference type="InterPro" id="IPR038506">
    <property type="entry name" value="GLE1-like_sf"/>
</dbReference>
<evidence type="ECO:0000256" key="8">
    <source>
        <dbReference type="ARBA" id="ARBA00023242"/>
    </source>
</evidence>
<keyword evidence="13" id="KW-1185">Reference proteome</keyword>
<dbReference type="Gene3D" id="1.25.40.510">
    <property type="entry name" value="GLE1-like"/>
    <property type="match status" value="1"/>
</dbReference>
<sequence>MHYMLLENHNQTSQLQVLLRFAAKERAAVKFTSQYVPNFPPPEFISSVPLPLRSPGNPFFPIGCRYEIQAFTFRNGALLFPTLASTETMKDFTLEVRYRKNADGIAADPQPDWSFDAILFDLNSLEKRLKVSLQISSPPSKTDAPVLKWKAKNESPGPFVMQVLDDEFGVETDNVEEGHHNDRAMVAGRRFGCDELSISDGEDSEDESVFGMQGNLMPHVGFAEGTLSELTHEHQLGVMEVVRNQITELETCLIDENEKFASTVARVENYTKTRQELDRKFDMQYQRRIAEALDNHLTAVQRDHEHKSQIEERRIRDDAVREEAQRRERALHEEKVRQEKIKAEAEMQARLEAERVEAAKTAALEAEKRAAEEVAQKKKSADTKSSAAGVSINATEANGSQGSVLHVTKSAQPQGTVIRSAENALKLEERRLQIYNEVAAEMQMNPKMDYRKHEQKIARTIRQISGSEENVSAKASELFYLIKDPSCPQSISITAFAKKFVSLCENPTGSFHRSVYAYARVIVLVTSKVPRAMDVLISMLNQACIYTVPKHIIYLKSAFQTKEAYYKAIGYREEDGDIESTDRYVSRLSLCVKLYAAIVQTELEGIQNLHGIAEGWAWLARFLNGLPPNLYTVVALESFLQMAGFAMYRRYGVQFKKILRLIARNFLSALGEQENTKLNMAIINIRNYLESNQFLQKPTGWELESHIESHNMAP</sequence>
<evidence type="ECO:0000256" key="3">
    <source>
        <dbReference type="ARBA" id="ARBA00022448"/>
    </source>
</evidence>
<organism evidence="12 13">
    <name type="scientific">Coffea canephora</name>
    <name type="common">Robusta coffee</name>
    <dbReference type="NCBI Taxonomy" id="49390"/>
    <lineage>
        <taxon>Eukaryota</taxon>
        <taxon>Viridiplantae</taxon>
        <taxon>Streptophyta</taxon>
        <taxon>Embryophyta</taxon>
        <taxon>Tracheophyta</taxon>
        <taxon>Spermatophyta</taxon>
        <taxon>Magnoliopsida</taxon>
        <taxon>eudicotyledons</taxon>
        <taxon>Gunneridae</taxon>
        <taxon>Pentapetalae</taxon>
        <taxon>asterids</taxon>
        <taxon>lamiids</taxon>
        <taxon>Gentianales</taxon>
        <taxon>Rubiaceae</taxon>
        <taxon>Ixoroideae</taxon>
        <taxon>Gardenieae complex</taxon>
        <taxon>Bertiereae - Coffeeae clade</taxon>
        <taxon>Coffeeae</taxon>
        <taxon>Coffea</taxon>
    </lineage>
</organism>
<protein>
    <recommendedName>
        <fullName evidence="9">mRNA export factor GLE1</fullName>
    </recommendedName>
    <alternativeName>
        <fullName evidence="10">Nucleoporin GLE1</fullName>
    </alternativeName>
</protein>
<keyword evidence="4" id="KW-0509">mRNA transport</keyword>
<comment type="similarity">
    <text evidence="2">Belongs to the GLE1 family.</text>
</comment>
<comment type="subcellular location">
    <subcellularLocation>
        <location evidence="1">Nucleus</location>
        <location evidence="1">Nuclear pore complex</location>
    </subcellularLocation>
</comment>
<dbReference type="GO" id="GO:0031369">
    <property type="term" value="F:translation initiation factor binding"/>
    <property type="evidence" value="ECO:0007669"/>
    <property type="project" value="TreeGrafter"/>
</dbReference>
<dbReference type="Gramene" id="CDP13253">
    <property type="protein sequence ID" value="CDP13253"/>
    <property type="gene ID" value="GSCOC_T00038133001"/>
</dbReference>
<feature type="coiled-coil region" evidence="11">
    <location>
        <begin position="418"/>
        <end position="470"/>
    </location>
</feature>
<dbReference type="InterPro" id="IPR012476">
    <property type="entry name" value="GLE1"/>
</dbReference>
<dbReference type="InParanoid" id="A0A068V072"/>
<name>A0A068V072_COFCA</name>
<dbReference type="Pfam" id="PF07817">
    <property type="entry name" value="GLE1"/>
    <property type="match status" value="1"/>
</dbReference>
<dbReference type="GO" id="GO:0005543">
    <property type="term" value="F:phospholipid binding"/>
    <property type="evidence" value="ECO:0007669"/>
    <property type="project" value="TreeGrafter"/>
</dbReference>
<evidence type="ECO:0000313" key="12">
    <source>
        <dbReference type="EMBL" id="CDP13253.1"/>
    </source>
</evidence>
<reference evidence="13" key="1">
    <citation type="journal article" date="2014" name="Science">
        <title>The coffee genome provides insight into the convergent evolution of caffeine biosynthesis.</title>
        <authorList>
            <person name="Denoeud F."/>
            <person name="Carretero-Paulet L."/>
            <person name="Dereeper A."/>
            <person name="Droc G."/>
            <person name="Guyot R."/>
            <person name="Pietrella M."/>
            <person name="Zheng C."/>
            <person name="Alberti A."/>
            <person name="Anthony F."/>
            <person name="Aprea G."/>
            <person name="Aury J.M."/>
            <person name="Bento P."/>
            <person name="Bernard M."/>
            <person name="Bocs S."/>
            <person name="Campa C."/>
            <person name="Cenci A."/>
            <person name="Combes M.C."/>
            <person name="Crouzillat D."/>
            <person name="Da Silva C."/>
            <person name="Daddiego L."/>
            <person name="De Bellis F."/>
            <person name="Dussert S."/>
            <person name="Garsmeur O."/>
            <person name="Gayraud T."/>
            <person name="Guignon V."/>
            <person name="Jahn K."/>
            <person name="Jamilloux V."/>
            <person name="Joet T."/>
            <person name="Labadie K."/>
            <person name="Lan T."/>
            <person name="Leclercq J."/>
            <person name="Lepelley M."/>
            <person name="Leroy T."/>
            <person name="Li L.T."/>
            <person name="Librado P."/>
            <person name="Lopez L."/>
            <person name="Munoz A."/>
            <person name="Noel B."/>
            <person name="Pallavicini A."/>
            <person name="Perrotta G."/>
            <person name="Poncet V."/>
            <person name="Pot D."/>
            <person name="Priyono X."/>
            <person name="Rigoreau M."/>
            <person name="Rouard M."/>
            <person name="Rozas J."/>
            <person name="Tranchant-Dubreuil C."/>
            <person name="VanBuren R."/>
            <person name="Zhang Q."/>
            <person name="Andrade A.C."/>
            <person name="Argout X."/>
            <person name="Bertrand B."/>
            <person name="de Kochko A."/>
            <person name="Graziosi G."/>
            <person name="Henry R.J."/>
            <person name="Jayarama X."/>
            <person name="Ming R."/>
            <person name="Nagai C."/>
            <person name="Rounsley S."/>
            <person name="Sankoff D."/>
            <person name="Giuliano G."/>
            <person name="Albert V.A."/>
            <person name="Wincker P."/>
            <person name="Lashermes P."/>
        </authorList>
    </citation>
    <scope>NUCLEOTIDE SEQUENCE [LARGE SCALE GENOMIC DNA]</scope>
    <source>
        <strain evidence="13">cv. DH200-94</strain>
    </source>
</reference>
<evidence type="ECO:0000256" key="7">
    <source>
        <dbReference type="ARBA" id="ARBA00023132"/>
    </source>
</evidence>
<keyword evidence="11" id="KW-0175">Coiled coil</keyword>
<dbReference type="OrthoDB" id="420884at2759"/>
<dbReference type="STRING" id="49390.A0A068V072"/>
<keyword evidence="8" id="KW-0539">Nucleus</keyword>
<evidence type="ECO:0000256" key="9">
    <source>
        <dbReference type="ARBA" id="ARBA00026227"/>
    </source>
</evidence>
<dbReference type="GO" id="GO:0000822">
    <property type="term" value="F:inositol hexakisphosphate binding"/>
    <property type="evidence" value="ECO:0007669"/>
    <property type="project" value="TreeGrafter"/>
</dbReference>
<dbReference type="EMBL" id="HG739158">
    <property type="protein sequence ID" value="CDP13253.1"/>
    <property type="molecule type" value="Genomic_DNA"/>
</dbReference>
<keyword evidence="6" id="KW-0811">Translocation</keyword>
<dbReference type="GO" id="GO:0015031">
    <property type="term" value="P:protein transport"/>
    <property type="evidence" value="ECO:0007669"/>
    <property type="project" value="UniProtKB-KW"/>
</dbReference>
<dbReference type="PhylomeDB" id="A0A068V072"/>
<evidence type="ECO:0000256" key="5">
    <source>
        <dbReference type="ARBA" id="ARBA00022927"/>
    </source>
</evidence>
<keyword evidence="7" id="KW-0906">Nuclear pore complex</keyword>
<evidence type="ECO:0000256" key="11">
    <source>
        <dbReference type="SAM" id="Coils"/>
    </source>
</evidence>
<dbReference type="GO" id="GO:0016973">
    <property type="term" value="P:poly(A)+ mRNA export from nucleus"/>
    <property type="evidence" value="ECO:0007669"/>
    <property type="project" value="InterPro"/>
</dbReference>
<dbReference type="Proteomes" id="UP000295252">
    <property type="component" value="Chromosome III"/>
</dbReference>
<dbReference type="OMA" id="VPANIHS"/>
<keyword evidence="5" id="KW-0653">Protein transport</keyword>
<dbReference type="GO" id="GO:0044614">
    <property type="term" value="C:nuclear pore cytoplasmic filaments"/>
    <property type="evidence" value="ECO:0007669"/>
    <property type="project" value="TreeGrafter"/>
</dbReference>
<dbReference type="PANTHER" id="PTHR12960">
    <property type="entry name" value="GLE-1-RELATED"/>
    <property type="match status" value="1"/>
</dbReference>
<accession>A0A068V072</accession>
<evidence type="ECO:0000313" key="13">
    <source>
        <dbReference type="Proteomes" id="UP000295252"/>
    </source>
</evidence>
<keyword evidence="3" id="KW-0813">Transport</keyword>
<proteinExistence type="inferred from homology"/>
<dbReference type="PANTHER" id="PTHR12960:SF0">
    <property type="entry name" value="MRNA EXPORT FACTOR GLE1"/>
    <property type="match status" value="1"/>
</dbReference>
<evidence type="ECO:0000256" key="6">
    <source>
        <dbReference type="ARBA" id="ARBA00023010"/>
    </source>
</evidence>